<protein>
    <recommendedName>
        <fullName evidence="3">RING-type E3 ubiquitin transferase</fullName>
        <ecNumber evidence="3">2.3.2.27</ecNumber>
    </recommendedName>
</protein>
<dbReference type="GO" id="GO:0016020">
    <property type="term" value="C:membrane"/>
    <property type="evidence" value="ECO:0007669"/>
    <property type="project" value="UniProtKB-SubCell"/>
</dbReference>
<evidence type="ECO:0000256" key="13">
    <source>
        <dbReference type="SAM" id="MobiDB-lite"/>
    </source>
</evidence>
<dbReference type="GO" id="GO:0061630">
    <property type="term" value="F:ubiquitin protein ligase activity"/>
    <property type="evidence" value="ECO:0007669"/>
    <property type="project" value="UniProtKB-EC"/>
</dbReference>
<keyword evidence="7 12" id="KW-0863">Zinc-finger</keyword>
<dbReference type="PROSITE" id="PS50089">
    <property type="entry name" value="ZF_RING_2"/>
    <property type="match status" value="1"/>
</dbReference>
<evidence type="ECO:0000313" key="17">
    <source>
        <dbReference type="Proteomes" id="UP000242525"/>
    </source>
</evidence>
<dbReference type="PANTHER" id="PTHR45977:SF4">
    <property type="entry name" value="RING-TYPE DOMAIN-CONTAINING PROTEIN"/>
    <property type="match status" value="1"/>
</dbReference>
<evidence type="ECO:0000256" key="4">
    <source>
        <dbReference type="ARBA" id="ARBA00022679"/>
    </source>
</evidence>
<dbReference type="GO" id="GO:0008270">
    <property type="term" value="F:zinc ion binding"/>
    <property type="evidence" value="ECO:0007669"/>
    <property type="project" value="UniProtKB-KW"/>
</dbReference>
<feature type="region of interest" description="Disordered" evidence="13">
    <location>
        <begin position="1"/>
        <end position="32"/>
    </location>
</feature>
<sequence>MASYEDDHNISSGSSGVDSRGGGNGRPGRHNQTLAQQPDLAAFFSMENDTANTTNNGFGNGANGGLSMFGAMINSLQNLEDSPLAQQLLEQLQHEDPTGATSKNNGVSQEYLDSLERYPKKRLLPEDSCAICTGRYLDDPYPLVVELPCQGRHRFDLECIGPWLKLHATCPLCRQNLLEKKKQTVVEDDDDEEEWDDTYG</sequence>
<reference evidence="16" key="3">
    <citation type="submission" date="2020-01" db="EMBL/GenBank/DDBJ databases">
        <authorList>
            <person name="Perkins V."/>
            <person name="Lessard M.-H."/>
            <person name="Dugat-Bony E."/>
            <person name="Frenette M."/>
            <person name="Labrie S."/>
        </authorList>
    </citation>
    <scope>NUCLEOTIDE SEQUENCE</scope>
    <source>
        <strain evidence="16">LMA-70</strain>
    </source>
</reference>
<dbReference type="EMBL" id="QQZK01000100">
    <property type="protein sequence ID" value="KAF5097087.1"/>
    <property type="molecule type" value="Genomic_DNA"/>
</dbReference>
<organism evidence="15 17">
    <name type="scientific">Geotrichum candidum</name>
    <name type="common">Oospora lactis</name>
    <name type="synonym">Dipodascus geotrichum</name>
    <dbReference type="NCBI Taxonomy" id="1173061"/>
    <lineage>
        <taxon>Eukaryota</taxon>
        <taxon>Fungi</taxon>
        <taxon>Dikarya</taxon>
        <taxon>Ascomycota</taxon>
        <taxon>Saccharomycotina</taxon>
        <taxon>Dipodascomycetes</taxon>
        <taxon>Dipodascales</taxon>
        <taxon>Dipodascaceae</taxon>
        <taxon>Geotrichum</taxon>
    </lineage>
</organism>
<name>A0A0J9X8A3_GEOCN</name>
<dbReference type="EC" id="2.3.2.27" evidence="3"/>
<evidence type="ECO:0000256" key="5">
    <source>
        <dbReference type="ARBA" id="ARBA00022692"/>
    </source>
</evidence>
<dbReference type="GO" id="GO:0006511">
    <property type="term" value="P:ubiquitin-dependent protein catabolic process"/>
    <property type="evidence" value="ECO:0007669"/>
    <property type="project" value="TreeGrafter"/>
</dbReference>
<evidence type="ECO:0000256" key="6">
    <source>
        <dbReference type="ARBA" id="ARBA00022723"/>
    </source>
</evidence>
<evidence type="ECO:0000256" key="3">
    <source>
        <dbReference type="ARBA" id="ARBA00012483"/>
    </source>
</evidence>
<gene>
    <name evidence="15" type="ORF">BN980_GECA05s01484g</name>
    <name evidence="16" type="ORF">DV451_003966</name>
</gene>
<dbReference type="Proteomes" id="UP000750522">
    <property type="component" value="Unassembled WGS sequence"/>
</dbReference>
<keyword evidence="10" id="KW-1133">Transmembrane helix</keyword>
<keyword evidence="11" id="KW-0472">Membrane</keyword>
<evidence type="ECO:0000256" key="2">
    <source>
        <dbReference type="ARBA" id="ARBA00004141"/>
    </source>
</evidence>
<evidence type="ECO:0000256" key="9">
    <source>
        <dbReference type="ARBA" id="ARBA00022833"/>
    </source>
</evidence>
<dbReference type="GO" id="GO:0016567">
    <property type="term" value="P:protein ubiquitination"/>
    <property type="evidence" value="ECO:0007669"/>
    <property type="project" value="TreeGrafter"/>
</dbReference>
<dbReference type="SUPFAM" id="SSF57850">
    <property type="entry name" value="RING/U-box"/>
    <property type="match status" value="1"/>
</dbReference>
<dbReference type="PANTHER" id="PTHR45977">
    <property type="entry name" value="TARGET OF ERK KINASE MPK-1"/>
    <property type="match status" value="1"/>
</dbReference>
<dbReference type="InterPro" id="IPR013083">
    <property type="entry name" value="Znf_RING/FYVE/PHD"/>
</dbReference>
<reference evidence="15 17" key="1">
    <citation type="submission" date="2014-03" db="EMBL/GenBank/DDBJ databases">
        <authorList>
            <person name="Casaregola S."/>
        </authorList>
    </citation>
    <scope>NUCLEOTIDE SEQUENCE [LARGE SCALE GENOMIC DNA]</scope>
    <source>
        <strain evidence="15 17">CLIB 918</strain>
    </source>
</reference>
<dbReference type="EMBL" id="CCBN010000005">
    <property type="protein sequence ID" value="CDO53417.1"/>
    <property type="molecule type" value="Genomic_DNA"/>
</dbReference>
<comment type="catalytic activity">
    <reaction evidence="1">
        <text>S-ubiquitinyl-[E2 ubiquitin-conjugating enzyme]-L-cysteine + [acceptor protein]-L-lysine = [E2 ubiquitin-conjugating enzyme]-L-cysteine + N(6)-ubiquitinyl-[acceptor protein]-L-lysine.</text>
        <dbReference type="EC" id="2.3.2.27"/>
    </reaction>
</comment>
<evidence type="ECO:0000256" key="7">
    <source>
        <dbReference type="ARBA" id="ARBA00022771"/>
    </source>
</evidence>
<keyword evidence="4" id="KW-0808">Transferase</keyword>
<dbReference type="AlphaFoldDB" id="A0A0J9X8A3"/>
<keyword evidence="9" id="KW-0862">Zinc</keyword>
<evidence type="ECO:0000256" key="12">
    <source>
        <dbReference type="PROSITE-ProRule" id="PRU00175"/>
    </source>
</evidence>
<evidence type="ECO:0000313" key="16">
    <source>
        <dbReference type="EMBL" id="KAF5097087.1"/>
    </source>
</evidence>
<evidence type="ECO:0000313" key="15">
    <source>
        <dbReference type="EMBL" id="CDO53417.1"/>
    </source>
</evidence>
<evidence type="ECO:0000256" key="8">
    <source>
        <dbReference type="ARBA" id="ARBA00022786"/>
    </source>
</evidence>
<evidence type="ECO:0000256" key="10">
    <source>
        <dbReference type="ARBA" id="ARBA00022989"/>
    </source>
</evidence>
<comment type="caution">
    <text evidence="15">The sequence shown here is derived from an EMBL/GenBank/DDBJ whole genome shotgun (WGS) entry which is preliminary data.</text>
</comment>
<comment type="subcellular location">
    <subcellularLocation>
        <location evidence="2">Membrane</location>
        <topology evidence="2">Multi-pass membrane protein</topology>
    </subcellularLocation>
</comment>
<dbReference type="STRING" id="1173061.A0A0J9X8A3"/>
<keyword evidence="17" id="KW-1185">Reference proteome</keyword>
<evidence type="ECO:0000256" key="11">
    <source>
        <dbReference type="ARBA" id="ARBA00023136"/>
    </source>
</evidence>
<evidence type="ECO:0000256" key="1">
    <source>
        <dbReference type="ARBA" id="ARBA00000900"/>
    </source>
</evidence>
<reference evidence="16" key="2">
    <citation type="journal article" date="2020" name="Front. Microbiol.">
        <title>Phenotypic and Genetic Characterization of the Cheese Ripening Yeast Geotrichum candidum.</title>
        <authorList>
            <person name="Perkins V."/>
            <person name="Vignola S."/>
            <person name="Lessard M.H."/>
            <person name="Plante P.L."/>
            <person name="Corbeil J."/>
            <person name="Dugat-Bony E."/>
            <person name="Frenette M."/>
            <person name="Labrie S."/>
        </authorList>
    </citation>
    <scope>NUCLEOTIDE SEQUENCE</scope>
    <source>
        <strain evidence="16">LMA-70</strain>
    </source>
</reference>
<proteinExistence type="predicted"/>
<feature type="domain" description="RING-type" evidence="14">
    <location>
        <begin position="129"/>
        <end position="174"/>
    </location>
</feature>
<dbReference type="OrthoDB" id="8062037at2759"/>
<keyword evidence="6" id="KW-0479">Metal-binding</keyword>
<keyword evidence="8" id="KW-0833">Ubl conjugation pathway</keyword>
<accession>A0A0J9X8A3</accession>
<dbReference type="Proteomes" id="UP000242525">
    <property type="component" value="Unassembled WGS sequence"/>
</dbReference>
<evidence type="ECO:0000259" key="14">
    <source>
        <dbReference type="PROSITE" id="PS50089"/>
    </source>
</evidence>
<keyword evidence="5" id="KW-0812">Transmembrane</keyword>
<dbReference type="Gene3D" id="3.30.40.10">
    <property type="entry name" value="Zinc/RING finger domain, C3HC4 (zinc finger)"/>
    <property type="match status" value="1"/>
</dbReference>
<dbReference type="InterPro" id="IPR001841">
    <property type="entry name" value="Znf_RING"/>
</dbReference>
<dbReference type="Pfam" id="PF13639">
    <property type="entry name" value="zf-RING_2"/>
    <property type="match status" value="1"/>
</dbReference>